<evidence type="ECO:0000256" key="7">
    <source>
        <dbReference type="ARBA" id="ARBA00023136"/>
    </source>
</evidence>
<dbReference type="GeneID" id="28901403"/>
<evidence type="ECO:0000256" key="2">
    <source>
        <dbReference type="ARBA" id="ARBA00006859"/>
    </source>
</evidence>
<evidence type="ECO:0000313" key="10">
    <source>
        <dbReference type="EMBL" id="KZF20917.1"/>
    </source>
</evidence>
<keyword evidence="7 9" id="KW-0472">Membrane</keyword>
<evidence type="ECO:0000256" key="9">
    <source>
        <dbReference type="SAM" id="Phobius"/>
    </source>
</evidence>
<keyword evidence="6 9" id="KW-1133">Transmembrane helix</keyword>
<dbReference type="InParanoid" id="A0A165FFI9"/>
<evidence type="ECO:0000256" key="3">
    <source>
        <dbReference type="ARBA" id="ARBA00022692"/>
    </source>
</evidence>
<protein>
    <recommendedName>
        <fullName evidence="12">Peptidase A22B, signal peptide peptidase</fullName>
    </recommendedName>
</protein>
<evidence type="ECO:0000256" key="1">
    <source>
        <dbReference type="ARBA" id="ARBA00004477"/>
    </source>
</evidence>
<dbReference type="OMA" id="TFWTGTL"/>
<dbReference type="FunCoup" id="A0A165FFI9">
    <property type="interactions" value="17"/>
</dbReference>
<evidence type="ECO:0000256" key="6">
    <source>
        <dbReference type="ARBA" id="ARBA00022989"/>
    </source>
</evidence>
<comment type="similarity">
    <text evidence="2">Belongs to the peptidase A22B family.</text>
</comment>
<organism evidence="10 11">
    <name type="scientific">Xylona heveae (strain CBS 132557 / TC161)</name>
    <dbReference type="NCBI Taxonomy" id="1328760"/>
    <lineage>
        <taxon>Eukaryota</taxon>
        <taxon>Fungi</taxon>
        <taxon>Dikarya</taxon>
        <taxon>Ascomycota</taxon>
        <taxon>Pezizomycotina</taxon>
        <taxon>Xylonomycetes</taxon>
        <taxon>Xylonales</taxon>
        <taxon>Xylonaceae</taxon>
        <taxon>Xylona</taxon>
    </lineage>
</organism>
<dbReference type="GO" id="GO:0098554">
    <property type="term" value="C:cytoplasmic side of endoplasmic reticulum membrane"/>
    <property type="evidence" value="ECO:0007669"/>
    <property type="project" value="TreeGrafter"/>
</dbReference>
<evidence type="ECO:0008006" key="12">
    <source>
        <dbReference type="Google" id="ProtNLM"/>
    </source>
</evidence>
<dbReference type="Pfam" id="PF04258">
    <property type="entry name" value="Peptidase_A22B"/>
    <property type="match status" value="1"/>
</dbReference>
<evidence type="ECO:0000256" key="4">
    <source>
        <dbReference type="ARBA" id="ARBA00022801"/>
    </source>
</evidence>
<feature type="transmembrane region" description="Helical" evidence="9">
    <location>
        <begin position="433"/>
        <end position="455"/>
    </location>
</feature>
<feature type="compositionally biased region" description="Basic and acidic residues" evidence="8">
    <location>
        <begin position="497"/>
        <end position="537"/>
    </location>
</feature>
<feature type="transmembrane region" description="Helical" evidence="9">
    <location>
        <begin position="461"/>
        <end position="479"/>
    </location>
</feature>
<dbReference type="GO" id="GO:0042500">
    <property type="term" value="F:aspartic endopeptidase activity, intramembrane cleaving"/>
    <property type="evidence" value="ECO:0007669"/>
    <property type="project" value="InterPro"/>
</dbReference>
<feature type="transmembrane region" description="Helical" evidence="9">
    <location>
        <begin position="240"/>
        <end position="260"/>
    </location>
</feature>
<feature type="region of interest" description="Disordered" evidence="8">
    <location>
        <begin position="51"/>
        <end position="84"/>
    </location>
</feature>
<keyword evidence="3 9" id="KW-0812">Transmembrane</keyword>
<dbReference type="PANTHER" id="PTHR12174">
    <property type="entry name" value="SIGNAL PEPTIDE PEPTIDASE"/>
    <property type="match status" value="1"/>
</dbReference>
<feature type="transmembrane region" description="Helical" evidence="9">
    <location>
        <begin position="294"/>
        <end position="323"/>
    </location>
</feature>
<dbReference type="GO" id="GO:0098553">
    <property type="term" value="C:lumenal side of endoplasmic reticulum membrane"/>
    <property type="evidence" value="ECO:0007669"/>
    <property type="project" value="TreeGrafter"/>
</dbReference>
<evidence type="ECO:0000256" key="8">
    <source>
        <dbReference type="SAM" id="MobiDB-lite"/>
    </source>
</evidence>
<feature type="transmembrane region" description="Helical" evidence="9">
    <location>
        <begin position="95"/>
        <end position="113"/>
    </location>
</feature>
<dbReference type="Proteomes" id="UP000076632">
    <property type="component" value="Unassembled WGS sequence"/>
</dbReference>
<feature type="transmembrane region" description="Helical" evidence="9">
    <location>
        <begin position="20"/>
        <end position="41"/>
    </location>
</feature>
<dbReference type="SMART" id="SM00730">
    <property type="entry name" value="PSN"/>
    <property type="match status" value="1"/>
</dbReference>
<dbReference type="STRING" id="1328760.A0A165FFI9"/>
<dbReference type="EMBL" id="KV407462">
    <property type="protein sequence ID" value="KZF20917.1"/>
    <property type="molecule type" value="Genomic_DNA"/>
</dbReference>
<feature type="transmembrane region" description="Helical" evidence="9">
    <location>
        <begin position="343"/>
        <end position="365"/>
    </location>
</feature>
<gene>
    <name evidence="10" type="ORF">L228DRAFT_284827</name>
</gene>
<dbReference type="InterPro" id="IPR006639">
    <property type="entry name" value="Preselin/SPP"/>
</dbReference>
<comment type="subcellular location">
    <subcellularLocation>
        <location evidence="1">Endoplasmic reticulum membrane</location>
        <topology evidence="1">Multi-pass membrane protein</topology>
    </subcellularLocation>
</comment>
<feature type="compositionally biased region" description="Basic and acidic residues" evidence="8">
    <location>
        <begin position="55"/>
        <end position="70"/>
    </location>
</feature>
<accession>A0A165FFI9</accession>
<feature type="region of interest" description="Disordered" evidence="8">
    <location>
        <begin position="573"/>
        <end position="632"/>
    </location>
</feature>
<dbReference type="AlphaFoldDB" id="A0A165FFI9"/>
<keyword evidence="5" id="KW-0256">Endoplasmic reticulum</keyword>
<dbReference type="RefSeq" id="XP_018186472.1">
    <property type="nucleotide sequence ID" value="XM_018336266.1"/>
</dbReference>
<keyword evidence="11" id="KW-1185">Reference proteome</keyword>
<reference evidence="10 11" key="1">
    <citation type="journal article" date="2016" name="Fungal Biol.">
        <title>The genome of Xylona heveae provides a window into fungal endophytism.</title>
        <authorList>
            <person name="Gazis R."/>
            <person name="Kuo A."/>
            <person name="Riley R."/>
            <person name="LaButti K."/>
            <person name="Lipzen A."/>
            <person name="Lin J."/>
            <person name="Amirebrahimi M."/>
            <person name="Hesse C.N."/>
            <person name="Spatafora J.W."/>
            <person name="Henrissat B."/>
            <person name="Hainaut M."/>
            <person name="Grigoriev I.V."/>
            <person name="Hibbett D.S."/>
        </authorList>
    </citation>
    <scope>NUCLEOTIDE SEQUENCE [LARGE SCALE GENOMIC DNA]</scope>
    <source>
        <strain evidence="10 11">TC161</strain>
    </source>
</reference>
<proteinExistence type="inferred from homology"/>
<feature type="compositionally biased region" description="Acidic residues" evidence="8">
    <location>
        <begin position="71"/>
        <end position="82"/>
    </location>
</feature>
<keyword evidence="4" id="KW-0378">Hydrolase</keyword>
<feature type="region of interest" description="Disordered" evidence="8">
    <location>
        <begin position="492"/>
        <end position="557"/>
    </location>
</feature>
<sequence length="654" mass="72396">MGDHGRVAEILGRIAYEFSLIQPFLPTYLHLLASALFPIYAGSHASLSRPTSAAKRGEHRSAGKVDTSHDSEDESDEDETEEVVQKLEGFSPSDAITIPVFAGTVLAGLYFLIKWLKDPSIINKLLNWYFSVFGVFTVARLVGDTLKILTSFVFPKRWADGGMIWRISKERNKIVRAEAPSESHSVSQNERSTPLPGRLSRLSLSSQPSRLLWLVRSLLTEHWTLIAYTRIFNEALFAKMAFGIQDVTGFVVGLAVVVYYNTMNTSWFLTNLMGFGFSYGALQLMSPTTFWTGTLILGALFFYDIYFVFFTPIMVTVATSLDIPIKLLFPRPAAPGTDPSKTSLAMLGLGDVVLPGIMIGLALRFDLYMHYKRKQTRQVKRDDGNGATSPEKEPDHSTLIKAKYVCATGGWGERFWVGRSGAASQDGSFSKPYFHASLAGYILGMIATVGVMQIAGHAQPALLYLVPGVLGAIWGTALVRGEIKEMWNFSEAGEDNTSEKHKKDEEKESASAKSPVQREQEKESSEEGEKSRNDGEKAVSSARNKHGKDRPAKFSAKQFLKERAEKNDLVYFTITAPRLTTPSTTKSPETANAKEKAGARPLTLEEELSLAAKEENDSDAPCTSSKHPHSIDAITDWDYMPAAKRMRISNRNLK</sequence>
<evidence type="ECO:0000256" key="5">
    <source>
        <dbReference type="ARBA" id="ARBA00022824"/>
    </source>
</evidence>
<dbReference type="GO" id="GO:0033619">
    <property type="term" value="P:membrane protein proteolysis"/>
    <property type="evidence" value="ECO:0007669"/>
    <property type="project" value="TreeGrafter"/>
</dbReference>
<evidence type="ECO:0000313" key="11">
    <source>
        <dbReference type="Proteomes" id="UP000076632"/>
    </source>
</evidence>
<dbReference type="PANTHER" id="PTHR12174:SF23">
    <property type="entry name" value="MINOR HISTOCOMPATIBILITY ANTIGEN H13"/>
    <property type="match status" value="1"/>
</dbReference>
<feature type="compositionally biased region" description="Polar residues" evidence="8">
    <location>
        <begin position="578"/>
        <end position="590"/>
    </location>
</feature>
<name>A0A165FFI9_XYLHT</name>
<dbReference type="InterPro" id="IPR007369">
    <property type="entry name" value="Peptidase_A22B_SPP"/>
</dbReference>
<dbReference type="OrthoDB" id="29661at2759"/>
<dbReference type="GO" id="GO:0006465">
    <property type="term" value="P:signal peptide processing"/>
    <property type="evidence" value="ECO:0007669"/>
    <property type="project" value="TreeGrafter"/>
</dbReference>